<dbReference type="Gene3D" id="1.10.10.10">
    <property type="entry name" value="Winged helix-like DNA-binding domain superfamily/Winged helix DNA-binding domain"/>
    <property type="match status" value="1"/>
</dbReference>
<evidence type="ECO:0000256" key="1">
    <source>
        <dbReference type="ARBA" id="ARBA00023015"/>
    </source>
</evidence>
<keyword evidence="7" id="KW-1185">Reference proteome</keyword>
<dbReference type="PANTHER" id="PTHR33204:SF18">
    <property type="entry name" value="TRANSCRIPTIONAL REGULATORY PROTEIN"/>
    <property type="match status" value="1"/>
</dbReference>
<protein>
    <submittedName>
        <fullName evidence="6">Transcriptional regulator, HxlR family</fullName>
    </submittedName>
</protein>
<feature type="domain" description="HTH hxlR-type" evidence="5">
    <location>
        <begin position="21"/>
        <end position="120"/>
    </location>
</feature>
<keyword evidence="3" id="KW-0804">Transcription</keyword>
<organism evidence="6 7">
    <name type="scientific">Williamsia sterculiae</name>
    <dbReference type="NCBI Taxonomy" id="1344003"/>
    <lineage>
        <taxon>Bacteria</taxon>
        <taxon>Bacillati</taxon>
        <taxon>Actinomycetota</taxon>
        <taxon>Actinomycetes</taxon>
        <taxon>Mycobacteriales</taxon>
        <taxon>Nocardiaceae</taxon>
        <taxon>Williamsia</taxon>
    </lineage>
</organism>
<keyword evidence="2" id="KW-0238">DNA-binding</keyword>
<dbReference type="InterPro" id="IPR036388">
    <property type="entry name" value="WH-like_DNA-bd_sf"/>
</dbReference>
<evidence type="ECO:0000259" key="5">
    <source>
        <dbReference type="PROSITE" id="PS51118"/>
    </source>
</evidence>
<proteinExistence type="predicted"/>
<dbReference type="SUPFAM" id="SSF46785">
    <property type="entry name" value="Winged helix' DNA-binding domain"/>
    <property type="match status" value="1"/>
</dbReference>
<reference evidence="6 7" key="1">
    <citation type="submission" date="2017-01" db="EMBL/GenBank/DDBJ databases">
        <authorList>
            <person name="Mah S.A."/>
            <person name="Swanson W.J."/>
            <person name="Moy G.W."/>
            <person name="Vacquier V.D."/>
        </authorList>
    </citation>
    <scope>NUCLEOTIDE SEQUENCE [LARGE SCALE GENOMIC DNA]</scope>
    <source>
        <strain evidence="6 7">CPCC 203464</strain>
    </source>
</reference>
<dbReference type="GO" id="GO:0003677">
    <property type="term" value="F:DNA binding"/>
    <property type="evidence" value="ECO:0007669"/>
    <property type="project" value="UniProtKB-KW"/>
</dbReference>
<evidence type="ECO:0000313" key="7">
    <source>
        <dbReference type="Proteomes" id="UP000186218"/>
    </source>
</evidence>
<evidence type="ECO:0000256" key="3">
    <source>
        <dbReference type="ARBA" id="ARBA00023163"/>
    </source>
</evidence>
<feature type="compositionally biased region" description="Basic residues" evidence="4">
    <location>
        <begin position="156"/>
        <end position="167"/>
    </location>
</feature>
<dbReference type="AlphaFoldDB" id="A0A1N7FHY0"/>
<dbReference type="STRING" id="1344003.SAMN05445060_2085"/>
<feature type="region of interest" description="Disordered" evidence="4">
    <location>
        <begin position="141"/>
        <end position="167"/>
    </location>
</feature>
<accession>A0A1N7FHY0</accession>
<dbReference type="Pfam" id="PF01638">
    <property type="entry name" value="HxlR"/>
    <property type="match status" value="1"/>
</dbReference>
<sequence length="167" mass="18900">MPMRLETRLSDRRRWSAGDDCSAAKVLNLLSTKTVFLVVRECFYGTTRFEDFVERVGASAPAISRALKQLETGGVLHRVPYREAGDRRREEYRLSDAGEELLPIFLALMSWGDDHLQDGQPPLTFVHAETGQPVRICVTGDEPAETTSDEIEIRASRRHDPRGRRTS</sequence>
<dbReference type="PANTHER" id="PTHR33204">
    <property type="entry name" value="TRANSCRIPTIONAL REGULATOR, MARR FAMILY"/>
    <property type="match status" value="1"/>
</dbReference>
<gene>
    <name evidence="6" type="ORF">SAMN05445060_2085</name>
</gene>
<dbReference type="InterPro" id="IPR002577">
    <property type="entry name" value="HTH_HxlR"/>
</dbReference>
<name>A0A1N7FHY0_9NOCA</name>
<evidence type="ECO:0000313" key="6">
    <source>
        <dbReference type="EMBL" id="SIR99900.1"/>
    </source>
</evidence>
<dbReference type="Proteomes" id="UP000186218">
    <property type="component" value="Unassembled WGS sequence"/>
</dbReference>
<dbReference type="EMBL" id="FTNT01000005">
    <property type="protein sequence ID" value="SIR99900.1"/>
    <property type="molecule type" value="Genomic_DNA"/>
</dbReference>
<evidence type="ECO:0000256" key="2">
    <source>
        <dbReference type="ARBA" id="ARBA00023125"/>
    </source>
</evidence>
<dbReference type="InterPro" id="IPR036390">
    <property type="entry name" value="WH_DNA-bd_sf"/>
</dbReference>
<dbReference type="PROSITE" id="PS51118">
    <property type="entry name" value="HTH_HXLR"/>
    <property type="match status" value="1"/>
</dbReference>
<evidence type="ECO:0000256" key="4">
    <source>
        <dbReference type="SAM" id="MobiDB-lite"/>
    </source>
</evidence>
<keyword evidence="1" id="KW-0805">Transcription regulation</keyword>